<dbReference type="PIRSF" id="PIRSF001767">
    <property type="entry name" value="Cdc6"/>
    <property type="match status" value="1"/>
</dbReference>
<dbReference type="Pfam" id="PF13191">
    <property type="entry name" value="AAA_16"/>
    <property type="match status" value="1"/>
</dbReference>
<dbReference type="AlphaFoldDB" id="W9X355"/>
<dbReference type="Proteomes" id="UP000019473">
    <property type="component" value="Unassembled WGS sequence"/>
</dbReference>
<dbReference type="GeneID" id="19175866"/>
<comment type="caution">
    <text evidence="10">The sequence shown here is derived from an EMBL/GenBank/DDBJ whole genome shotgun (WGS) entry which is preliminary data.</text>
</comment>
<dbReference type="GO" id="GO:0006270">
    <property type="term" value="P:DNA replication initiation"/>
    <property type="evidence" value="ECO:0007669"/>
    <property type="project" value="UniProtKB-UniRule"/>
</dbReference>
<dbReference type="Pfam" id="PF22606">
    <property type="entry name" value="Cdc6-ORC-like_ATPase_lid"/>
    <property type="match status" value="1"/>
</dbReference>
<dbReference type="GO" id="GO:0051301">
    <property type="term" value="P:cell division"/>
    <property type="evidence" value="ECO:0007669"/>
    <property type="project" value="UniProtKB-UniRule"/>
</dbReference>
<evidence type="ECO:0000256" key="1">
    <source>
        <dbReference type="ARBA" id="ARBA00004123"/>
    </source>
</evidence>
<keyword evidence="4" id="KW-0235">DNA replication</keyword>
<evidence type="ECO:0000256" key="2">
    <source>
        <dbReference type="ARBA" id="ARBA00006184"/>
    </source>
</evidence>
<feature type="domain" description="AAA+ ATPase" evidence="9">
    <location>
        <begin position="170"/>
        <end position="309"/>
    </location>
</feature>
<proteinExistence type="inferred from homology"/>
<sequence>MAATVLGKRSRKVLDAEDVANVPPSPKRRTRRSVPEIYEDASPEQGTNTRPVTTRNRQSKRTVRDSPVNLVENDIRLSDENLPPSNVSTPTAARFKDVFAVAPSTPKHRVRLSGRLLTPQSLRSSTPKSQNVYSRARQLFTHASNGNIIGREAERNHLKKFISKAFESKTGGCTYVSGPPGTGKSALVQEIMHESSEPHVRTAIVNCVSLKSANDVLVQLNSAFCSTKGNAKSTKTSLAKLFTTTKANSSMYLVLLDEIDTLLHGDCDILYNIFEWAMHPSSCLILIGIANALDLTDRFLPRLKLRNVKPQLLPFLPYSAQQISTIICEKLRSLIPGGTAGGSEFIPLMHPAAVQLAGKKISSQTGDLRKAFSLVRRAIDQIEQETLLKTNQEQSITPTKTALSEIRNMGSSIGTPSPFKDQRSVLGQLTFETAPRATIAHVAKIAASIFNNGTISRLSGLNLQQKAVLCSLVASENRQFRRDPYTTPSKSWSKVPTVKELFEKYAALCKRDEGLLQPLKNTEFRDVVASLETLGLVQEASGRTSKLLTPTNTPSRSGRGGMDDKLVVSAVSEKEMRDSLTGPGSDLLLRLLDEE</sequence>
<dbReference type="Gene3D" id="3.40.50.300">
    <property type="entry name" value="P-loop containing nucleotide triphosphate hydrolases"/>
    <property type="match status" value="1"/>
</dbReference>
<dbReference type="STRING" id="1182544.W9X355"/>
<dbReference type="InterPro" id="IPR027417">
    <property type="entry name" value="P-loop_NTPase"/>
</dbReference>
<feature type="region of interest" description="Disordered" evidence="8">
    <location>
        <begin position="1"/>
        <end position="66"/>
    </location>
</feature>
<reference evidence="10 11" key="1">
    <citation type="submission" date="2013-03" db="EMBL/GenBank/DDBJ databases">
        <title>The Genome Sequence of Cladophialophora yegresii CBS 114405.</title>
        <authorList>
            <consortium name="The Broad Institute Genomics Platform"/>
            <person name="Cuomo C."/>
            <person name="de Hoog S."/>
            <person name="Gorbushina A."/>
            <person name="Walker B."/>
            <person name="Young S.K."/>
            <person name="Zeng Q."/>
            <person name="Gargeya S."/>
            <person name="Fitzgerald M."/>
            <person name="Haas B."/>
            <person name="Abouelleil A."/>
            <person name="Allen A.W."/>
            <person name="Alvarado L."/>
            <person name="Arachchi H.M."/>
            <person name="Berlin A.M."/>
            <person name="Chapman S.B."/>
            <person name="Gainer-Dewar J."/>
            <person name="Goldberg J."/>
            <person name="Griggs A."/>
            <person name="Gujja S."/>
            <person name="Hansen M."/>
            <person name="Howarth C."/>
            <person name="Imamovic A."/>
            <person name="Ireland A."/>
            <person name="Larimer J."/>
            <person name="McCowan C."/>
            <person name="Murphy C."/>
            <person name="Pearson M."/>
            <person name="Poon T.W."/>
            <person name="Priest M."/>
            <person name="Roberts A."/>
            <person name="Saif S."/>
            <person name="Shea T."/>
            <person name="Sisk P."/>
            <person name="Sykes S."/>
            <person name="Wortman J."/>
            <person name="Nusbaum C."/>
            <person name="Birren B."/>
        </authorList>
    </citation>
    <scope>NUCLEOTIDE SEQUENCE [LARGE SCALE GENOMIC DNA]</scope>
    <source>
        <strain evidence="10 11">CBS 114405</strain>
    </source>
</reference>
<evidence type="ECO:0000256" key="8">
    <source>
        <dbReference type="SAM" id="MobiDB-lite"/>
    </source>
</evidence>
<dbReference type="EMBL" id="AMGW01000001">
    <property type="protein sequence ID" value="EXJ64914.1"/>
    <property type="molecule type" value="Genomic_DNA"/>
</dbReference>
<dbReference type="GO" id="GO:0003688">
    <property type="term" value="F:DNA replication origin binding"/>
    <property type="evidence" value="ECO:0007669"/>
    <property type="project" value="TreeGrafter"/>
</dbReference>
<gene>
    <name evidence="10" type="ORF">A1O7_01253</name>
</gene>
<keyword evidence="5" id="KW-0539">Nucleus</keyword>
<name>W9X355_9EURO</name>
<dbReference type="CDD" id="cd00009">
    <property type="entry name" value="AAA"/>
    <property type="match status" value="1"/>
</dbReference>
<dbReference type="GO" id="GO:0005634">
    <property type="term" value="C:nucleus"/>
    <property type="evidence" value="ECO:0007669"/>
    <property type="project" value="UniProtKB-SubCell"/>
</dbReference>
<accession>W9X355</accession>
<comment type="subcellular location">
    <subcellularLocation>
        <location evidence="1">Nucleus</location>
    </subcellularLocation>
</comment>
<dbReference type="HOGENOM" id="CLU_012774_2_0_1"/>
<dbReference type="GO" id="GO:0033314">
    <property type="term" value="P:mitotic DNA replication checkpoint signaling"/>
    <property type="evidence" value="ECO:0007669"/>
    <property type="project" value="TreeGrafter"/>
</dbReference>
<keyword evidence="3" id="KW-0132">Cell division</keyword>
<dbReference type="RefSeq" id="XP_007753481.1">
    <property type="nucleotide sequence ID" value="XM_007755291.1"/>
</dbReference>
<dbReference type="InterPro" id="IPR036388">
    <property type="entry name" value="WH-like_DNA-bd_sf"/>
</dbReference>
<dbReference type="eggNOG" id="KOG2227">
    <property type="taxonomic scope" value="Eukaryota"/>
</dbReference>
<evidence type="ECO:0000313" key="11">
    <source>
        <dbReference type="Proteomes" id="UP000019473"/>
    </source>
</evidence>
<feature type="compositionally biased region" description="Polar residues" evidence="8">
    <location>
        <begin position="543"/>
        <end position="556"/>
    </location>
</feature>
<dbReference type="OrthoDB" id="1926878at2759"/>
<keyword evidence="11" id="KW-1185">Reference proteome</keyword>
<dbReference type="InterPro" id="IPR015163">
    <property type="entry name" value="Cdc6_C"/>
</dbReference>
<dbReference type="Gene3D" id="1.10.10.10">
    <property type="entry name" value="Winged helix-like DNA-binding domain superfamily/Winged helix DNA-binding domain"/>
    <property type="match status" value="1"/>
</dbReference>
<keyword evidence="6" id="KW-0131">Cell cycle</keyword>
<evidence type="ECO:0000256" key="3">
    <source>
        <dbReference type="ARBA" id="ARBA00022618"/>
    </source>
</evidence>
<protein>
    <recommendedName>
        <fullName evidence="7">Cell division control protein</fullName>
    </recommendedName>
</protein>
<evidence type="ECO:0000256" key="5">
    <source>
        <dbReference type="ARBA" id="ARBA00023242"/>
    </source>
</evidence>
<dbReference type="InterPro" id="IPR054425">
    <property type="entry name" value="Cdc6_ORC1-like_ATPase_lid"/>
</dbReference>
<dbReference type="InterPro" id="IPR003593">
    <property type="entry name" value="AAA+_ATPase"/>
</dbReference>
<dbReference type="InterPro" id="IPR041664">
    <property type="entry name" value="AAA_16"/>
</dbReference>
<dbReference type="Pfam" id="PF09079">
    <property type="entry name" value="WHD_Cdc6"/>
    <property type="match status" value="1"/>
</dbReference>
<evidence type="ECO:0000313" key="10">
    <source>
        <dbReference type="EMBL" id="EXJ64914.1"/>
    </source>
</evidence>
<organism evidence="10 11">
    <name type="scientific">Cladophialophora yegresii CBS 114405</name>
    <dbReference type="NCBI Taxonomy" id="1182544"/>
    <lineage>
        <taxon>Eukaryota</taxon>
        <taxon>Fungi</taxon>
        <taxon>Dikarya</taxon>
        <taxon>Ascomycota</taxon>
        <taxon>Pezizomycotina</taxon>
        <taxon>Eurotiomycetes</taxon>
        <taxon>Chaetothyriomycetidae</taxon>
        <taxon>Chaetothyriales</taxon>
        <taxon>Herpotrichiellaceae</taxon>
        <taxon>Cladophialophora</taxon>
    </lineage>
</organism>
<evidence type="ECO:0000256" key="6">
    <source>
        <dbReference type="ARBA" id="ARBA00023306"/>
    </source>
</evidence>
<dbReference type="InterPro" id="IPR050311">
    <property type="entry name" value="ORC1/CDC6"/>
</dbReference>
<dbReference type="PANTHER" id="PTHR10763">
    <property type="entry name" value="CELL DIVISION CONTROL PROTEIN 6-RELATED"/>
    <property type="match status" value="1"/>
</dbReference>
<dbReference type="PANTHER" id="PTHR10763:SF26">
    <property type="entry name" value="CELL DIVISION CONTROL PROTEIN 6 HOMOLOG"/>
    <property type="match status" value="1"/>
</dbReference>
<dbReference type="FunFam" id="3.40.50.300:FF:000547">
    <property type="entry name" value="Cell division control protein"/>
    <property type="match status" value="1"/>
</dbReference>
<dbReference type="SMART" id="SM00382">
    <property type="entry name" value="AAA"/>
    <property type="match status" value="1"/>
</dbReference>
<evidence type="ECO:0000256" key="4">
    <source>
        <dbReference type="ARBA" id="ARBA00022705"/>
    </source>
</evidence>
<feature type="compositionally biased region" description="Polar residues" evidence="8">
    <location>
        <begin position="44"/>
        <end position="56"/>
    </location>
</feature>
<dbReference type="InterPro" id="IPR016314">
    <property type="entry name" value="Cdc6/18"/>
</dbReference>
<dbReference type="SUPFAM" id="SSF52540">
    <property type="entry name" value="P-loop containing nucleoside triphosphate hydrolases"/>
    <property type="match status" value="1"/>
</dbReference>
<dbReference type="Gene3D" id="1.10.8.60">
    <property type="match status" value="1"/>
</dbReference>
<comment type="similarity">
    <text evidence="2 7">Belongs to the CDC6/cdc18 family.</text>
</comment>
<evidence type="ECO:0000256" key="7">
    <source>
        <dbReference type="PIRNR" id="PIRNR001767"/>
    </source>
</evidence>
<dbReference type="VEuPathDB" id="FungiDB:A1O7_01253"/>
<feature type="region of interest" description="Disordered" evidence="8">
    <location>
        <begin position="543"/>
        <end position="564"/>
    </location>
</feature>
<evidence type="ECO:0000259" key="9">
    <source>
        <dbReference type="SMART" id="SM00382"/>
    </source>
</evidence>